<evidence type="ECO:0000313" key="2">
    <source>
        <dbReference type="Proteomes" id="UP000030185"/>
    </source>
</evidence>
<keyword evidence="2" id="KW-1185">Reference proteome</keyword>
<name>A0A098LBN5_9BACT</name>
<accession>A0A098LBN5</accession>
<sequence length="60" mass="7002">MNNYLEEGKLTEQSKIIETALKDSINKWIKEKVSLMQAYKDSKWIVDGIVLNKNNDRFLG</sequence>
<dbReference type="EMBL" id="BBLT01000002">
    <property type="protein sequence ID" value="GAL83809.1"/>
    <property type="molecule type" value="Genomic_DNA"/>
</dbReference>
<dbReference type="AlphaFoldDB" id="A0A098LBN5"/>
<reference evidence="1 2" key="1">
    <citation type="submission" date="2014-09" db="EMBL/GenBank/DDBJ databases">
        <title>Sporocytophaga myxococcoides PG-01 genome sequencing.</title>
        <authorList>
            <person name="Liu L."/>
            <person name="Gao P.J."/>
            <person name="Chen G.J."/>
            <person name="Wang L.S."/>
        </authorList>
    </citation>
    <scope>NUCLEOTIDE SEQUENCE [LARGE SCALE GENOMIC DNA]</scope>
    <source>
        <strain evidence="1 2">PG-01</strain>
    </source>
</reference>
<dbReference type="Proteomes" id="UP000030185">
    <property type="component" value="Unassembled WGS sequence"/>
</dbReference>
<comment type="caution">
    <text evidence="1">The sequence shown here is derived from an EMBL/GenBank/DDBJ whole genome shotgun (WGS) entry which is preliminary data.</text>
</comment>
<organism evidence="1 2">
    <name type="scientific">Sporocytophaga myxococcoides</name>
    <dbReference type="NCBI Taxonomy" id="153721"/>
    <lineage>
        <taxon>Bacteria</taxon>
        <taxon>Pseudomonadati</taxon>
        <taxon>Bacteroidota</taxon>
        <taxon>Cytophagia</taxon>
        <taxon>Cytophagales</taxon>
        <taxon>Cytophagaceae</taxon>
        <taxon>Sporocytophaga</taxon>
    </lineage>
</organism>
<protein>
    <submittedName>
        <fullName evidence="1">Uncharacterized protein</fullName>
    </submittedName>
</protein>
<evidence type="ECO:0000313" key="1">
    <source>
        <dbReference type="EMBL" id="GAL83809.1"/>
    </source>
</evidence>
<gene>
    <name evidence="1" type="ORF">MYP_1037</name>
</gene>
<proteinExistence type="predicted"/>